<protein>
    <submittedName>
        <fullName evidence="3">Major facilitator superfamily domain-containing protein 12</fullName>
    </submittedName>
</protein>
<evidence type="ECO:0000256" key="1">
    <source>
        <dbReference type="ARBA" id="ARBA00008335"/>
    </source>
</evidence>
<dbReference type="EMBL" id="CAJPWZ010001236">
    <property type="protein sequence ID" value="CAG2210520.1"/>
    <property type="molecule type" value="Genomic_DNA"/>
</dbReference>
<feature type="transmembrane region" description="Helical" evidence="2">
    <location>
        <begin position="225"/>
        <end position="244"/>
    </location>
</feature>
<dbReference type="GO" id="GO:0005886">
    <property type="term" value="C:plasma membrane"/>
    <property type="evidence" value="ECO:0007669"/>
    <property type="project" value="TreeGrafter"/>
</dbReference>
<feature type="transmembrane region" description="Helical" evidence="2">
    <location>
        <begin position="339"/>
        <end position="357"/>
    </location>
</feature>
<feature type="transmembrane region" description="Helical" evidence="2">
    <location>
        <begin position="160"/>
        <end position="178"/>
    </location>
</feature>
<evidence type="ECO:0000313" key="3">
    <source>
        <dbReference type="EMBL" id="CAG2210520.1"/>
    </source>
</evidence>
<reference evidence="3" key="1">
    <citation type="submission" date="2021-03" db="EMBL/GenBank/DDBJ databases">
        <authorList>
            <person name="Bekaert M."/>
        </authorList>
    </citation>
    <scope>NUCLEOTIDE SEQUENCE</scope>
</reference>
<feature type="transmembrane region" description="Helical" evidence="2">
    <location>
        <begin position="369"/>
        <end position="388"/>
    </location>
</feature>
<dbReference type="InterPro" id="IPR039672">
    <property type="entry name" value="MFS_2"/>
</dbReference>
<dbReference type="PANTHER" id="PTHR11328:SF28">
    <property type="entry name" value="MAJOR FACILITATOR SUPERFAMILY DOMAIN-CONTAINING PROTEIN 12"/>
    <property type="match status" value="1"/>
</dbReference>
<feature type="transmembrane region" description="Helical" evidence="2">
    <location>
        <begin position="21"/>
        <end position="38"/>
    </location>
</feature>
<feature type="transmembrane region" description="Helical" evidence="2">
    <location>
        <begin position="290"/>
        <end position="311"/>
    </location>
</feature>
<feature type="transmembrane region" description="Helical" evidence="2">
    <location>
        <begin position="85"/>
        <end position="102"/>
    </location>
</feature>
<dbReference type="SUPFAM" id="SSF103473">
    <property type="entry name" value="MFS general substrate transporter"/>
    <property type="match status" value="1"/>
</dbReference>
<dbReference type="Gene3D" id="1.20.1250.20">
    <property type="entry name" value="MFS general substrate transporter like domains"/>
    <property type="match status" value="1"/>
</dbReference>
<dbReference type="GO" id="GO:0015293">
    <property type="term" value="F:symporter activity"/>
    <property type="evidence" value="ECO:0007669"/>
    <property type="project" value="InterPro"/>
</dbReference>
<dbReference type="GO" id="GO:0008643">
    <property type="term" value="P:carbohydrate transport"/>
    <property type="evidence" value="ECO:0007669"/>
    <property type="project" value="InterPro"/>
</dbReference>
<organism evidence="3 4">
    <name type="scientific">Mytilus edulis</name>
    <name type="common">Blue mussel</name>
    <dbReference type="NCBI Taxonomy" id="6550"/>
    <lineage>
        <taxon>Eukaryota</taxon>
        <taxon>Metazoa</taxon>
        <taxon>Spiralia</taxon>
        <taxon>Lophotrochozoa</taxon>
        <taxon>Mollusca</taxon>
        <taxon>Bivalvia</taxon>
        <taxon>Autobranchia</taxon>
        <taxon>Pteriomorphia</taxon>
        <taxon>Mytilida</taxon>
        <taxon>Mytiloidea</taxon>
        <taxon>Mytilidae</taxon>
        <taxon>Mytilinae</taxon>
        <taxon>Mytilus</taxon>
    </lineage>
</organism>
<evidence type="ECO:0000256" key="2">
    <source>
        <dbReference type="SAM" id="Phobius"/>
    </source>
</evidence>
<dbReference type="InterPro" id="IPR036259">
    <property type="entry name" value="MFS_trans_sf"/>
</dbReference>
<gene>
    <name evidence="3" type="ORF">MEDL_24579</name>
</gene>
<sequence>MSSMVHKLPVSQRLGFSIGHVLNDLTASMWFSYLIIYFHQVKRFNNILAGLLMLIGQVSDAMFTPFIGFESDSTVGICNLGKRKSWHFVGTLCVIGSFPFVFNKCIECENSPDWAQFIYYAPFVVIFQFGWASVQINHLSLIPDLTPDEGERVELNGMRYAFTVISNLIVFGVFWLLFDLNDGSKDATMLNHTDSDRFRGRFDLNDGSKDATMLNHTDSDRFRNLVFIAVAIGIVFSFIFHLVVREKVKCNQEMVGEEPGSSENLVSTIEASMLQKTLMTWKCWLKEFQFYQIALIYMCTRLFVNVSQIYLPLYITETLQMEKDNVAVMPLVVYEERQHILLGLCLGVSACVWMYFLTESTSKQTYGAAVLLGIGGSTMLVTSLSMTADMIGENTESGGFVYGSMSFTDKLSNGLAVTLIQFLHPCTACCPHCNAYYRTILAFVPAGVAVVAFIGLLTLIPTKIGTRKKHLRRLEPIVNNGAVKSQENNTNIYYDTEDDVKQPLLRKKTPSINNS</sequence>
<keyword evidence="4" id="KW-1185">Reference proteome</keyword>
<accession>A0A8S3RPQ4</accession>
<dbReference type="FunFam" id="1.20.1250.20:FF:000431">
    <property type="entry name" value="Predicted protein"/>
    <property type="match status" value="1"/>
</dbReference>
<comment type="similarity">
    <text evidence="1">Belongs to the major facilitator superfamily.</text>
</comment>
<feature type="transmembrane region" description="Helical" evidence="2">
    <location>
        <begin position="117"/>
        <end position="139"/>
    </location>
</feature>
<keyword evidence="2" id="KW-0472">Membrane</keyword>
<dbReference type="AlphaFoldDB" id="A0A8S3RPQ4"/>
<dbReference type="CDD" id="cd17491">
    <property type="entry name" value="MFS_MFSD12"/>
    <property type="match status" value="1"/>
</dbReference>
<name>A0A8S3RPQ4_MYTED</name>
<feature type="transmembrane region" description="Helical" evidence="2">
    <location>
        <begin position="440"/>
        <end position="460"/>
    </location>
</feature>
<dbReference type="PANTHER" id="PTHR11328">
    <property type="entry name" value="MAJOR FACILITATOR SUPERFAMILY DOMAIN-CONTAINING PROTEIN"/>
    <property type="match status" value="1"/>
</dbReference>
<dbReference type="Proteomes" id="UP000683360">
    <property type="component" value="Unassembled WGS sequence"/>
</dbReference>
<dbReference type="OrthoDB" id="1730117at2759"/>
<comment type="caution">
    <text evidence="3">The sequence shown here is derived from an EMBL/GenBank/DDBJ whole genome shotgun (WGS) entry which is preliminary data.</text>
</comment>
<keyword evidence="2" id="KW-1133">Transmembrane helix</keyword>
<evidence type="ECO:0000313" key="4">
    <source>
        <dbReference type="Proteomes" id="UP000683360"/>
    </source>
</evidence>
<dbReference type="Pfam" id="PF13347">
    <property type="entry name" value="MFS_2"/>
    <property type="match status" value="1"/>
</dbReference>
<proteinExistence type="inferred from homology"/>
<keyword evidence="2" id="KW-0812">Transmembrane</keyword>